<keyword evidence="2" id="KW-0472">Membrane</keyword>
<name>A0A2G9Z9B4_9BACT</name>
<evidence type="ECO:0008006" key="5">
    <source>
        <dbReference type="Google" id="ProtNLM"/>
    </source>
</evidence>
<dbReference type="AlphaFoldDB" id="A0A2G9Z9B4"/>
<proteinExistence type="predicted"/>
<protein>
    <recommendedName>
        <fullName evidence="5">DUF5673 domain-containing protein</fullName>
    </recommendedName>
</protein>
<feature type="region of interest" description="Disordered" evidence="1">
    <location>
        <begin position="1"/>
        <end position="21"/>
    </location>
</feature>
<dbReference type="EMBL" id="PCRZ01000044">
    <property type="protein sequence ID" value="PIP29734.1"/>
    <property type="molecule type" value="Genomic_DNA"/>
</dbReference>
<gene>
    <name evidence="3" type="ORF">COX26_02505</name>
</gene>
<evidence type="ECO:0000313" key="3">
    <source>
        <dbReference type="EMBL" id="PIP29734.1"/>
    </source>
</evidence>
<feature type="transmembrane region" description="Helical" evidence="2">
    <location>
        <begin position="64"/>
        <end position="81"/>
    </location>
</feature>
<feature type="transmembrane region" description="Helical" evidence="2">
    <location>
        <begin position="41"/>
        <end position="58"/>
    </location>
</feature>
<reference evidence="3 4" key="1">
    <citation type="submission" date="2017-09" db="EMBL/GenBank/DDBJ databases">
        <title>Depth-based differentiation of microbial function through sediment-hosted aquifers and enrichment of novel symbionts in the deep terrestrial subsurface.</title>
        <authorList>
            <person name="Probst A.J."/>
            <person name="Ladd B."/>
            <person name="Jarett J.K."/>
            <person name="Geller-Mcgrath D.E."/>
            <person name="Sieber C.M."/>
            <person name="Emerson J.B."/>
            <person name="Anantharaman K."/>
            <person name="Thomas B.C."/>
            <person name="Malmstrom R."/>
            <person name="Stieglmeier M."/>
            <person name="Klingl A."/>
            <person name="Woyke T."/>
            <person name="Ryan C.M."/>
            <person name="Banfield J.F."/>
        </authorList>
    </citation>
    <scope>NUCLEOTIDE SEQUENCE [LARGE SCALE GENOMIC DNA]</scope>
    <source>
        <strain evidence="3">CG23_combo_of_CG06-09_8_20_14_all_54_14</strain>
    </source>
</reference>
<organism evidence="3 4">
    <name type="scientific">Candidatus Jorgensenbacteria bacterium CG23_combo_of_CG06-09_8_20_14_all_54_14</name>
    <dbReference type="NCBI Taxonomy" id="1974595"/>
    <lineage>
        <taxon>Bacteria</taxon>
        <taxon>Candidatus Joergenseniibacteriota</taxon>
    </lineage>
</organism>
<evidence type="ECO:0000313" key="4">
    <source>
        <dbReference type="Proteomes" id="UP000228812"/>
    </source>
</evidence>
<comment type="caution">
    <text evidence="3">The sequence shown here is derived from an EMBL/GenBank/DDBJ whole genome shotgun (WGS) entry which is preliminary data.</text>
</comment>
<evidence type="ECO:0000256" key="2">
    <source>
        <dbReference type="SAM" id="Phobius"/>
    </source>
</evidence>
<dbReference type="Proteomes" id="UP000228812">
    <property type="component" value="Unassembled WGS sequence"/>
</dbReference>
<keyword evidence="2" id="KW-0812">Transmembrane</keyword>
<sequence length="175" mass="19592">MPQKKKAGVTPPKKTVEPAPAPQPREVAWRAAEYEYVEKTVLWYVGVGAAVLIIALIGLWQRNFFFVVFIAVAAAVIITLGRKRPQVVEFRVSEEGVAVGRQFFPYERLQNFSLSERPGRLDELVLTKKTVVAPLLKIAVDGKVGEQVRGILNEKLPEVEHQDSLVDLIAEWLGF</sequence>
<keyword evidence="2" id="KW-1133">Transmembrane helix</keyword>
<evidence type="ECO:0000256" key="1">
    <source>
        <dbReference type="SAM" id="MobiDB-lite"/>
    </source>
</evidence>
<accession>A0A2G9Z9B4</accession>